<keyword evidence="1" id="KW-0560">Oxidoreductase</keyword>
<accession>A0A5E4Z909</accession>
<keyword evidence="2" id="KW-1185">Reference proteome</keyword>
<dbReference type="EC" id="1.11.1.18" evidence="1"/>
<keyword evidence="1" id="KW-0575">Peroxidase</keyword>
<evidence type="ECO:0000313" key="1">
    <source>
        <dbReference type="EMBL" id="VVE56875.1"/>
    </source>
</evidence>
<name>A0A5E4Z909_9BURK</name>
<evidence type="ECO:0000313" key="2">
    <source>
        <dbReference type="Proteomes" id="UP000414233"/>
    </source>
</evidence>
<gene>
    <name evidence="1" type="primary">bpoC</name>
    <name evidence="1" type="ORF">PTE30175_05040</name>
</gene>
<protein>
    <submittedName>
        <fullName evidence="1">Non-heme bromoperoxidase BpoC</fullName>
        <ecNumber evidence="1">1.11.1.18</ecNumber>
    </submittedName>
</protein>
<dbReference type="SUPFAM" id="SSF53474">
    <property type="entry name" value="alpha/beta-Hydrolases"/>
    <property type="match status" value="1"/>
</dbReference>
<organism evidence="1 2">
    <name type="scientific">Pandoraea terrae</name>
    <dbReference type="NCBI Taxonomy" id="1537710"/>
    <lineage>
        <taxon>Bacteria</taxon>
        <taxon>Pseudomonadati</taxon>
        <taxon>Pseudomonadota</taxon>
        <taxon>Betaproteobacteria</taxon>
        <taxon>Burkholderiales</taxon>
        <taxon>Burkholderiaceae</taxon>
        <taxon>Pandoraea</taxon>
    </lineage>
</organism>
<dbReference type="EMBL" id="CABPRZ010000032">
    <property type="protein sequence ID" value="VVE56875.1"/>
    <property type="molecule type" value="Genomic_DNA"/>
</dbReference>
<proteinExistence type="predicted"/>
<reference evidence="1 2" key="1">
    <citation type="submission" date="2019-08" db="EMBL/GenBank/DDBJ databases">
        <authorList>
            <person name="Peeters C."/>
        </authorList>
    </citation>
    <scope>NUCLEOTIDE SEQUENCE [LARGE SCALE GENOMIC DNA]</scope>
    <source>
        <strain evidence="1 2">LMG 30175</strain>
    </source>
</reference>
<dbReference type="Gene3D" id="3.40.50.1820">
    <property type="entry name" value="alpha/beta hydrolase"/>
    <property type="match status" value="1"/>
</dbReference>
<dbReference type="AlphaFoldDB" id="A0A5E4Z909"/>
<sequence>MIPDAGHMVQMERPEAVNRHLLRFLESLKAEL</sequence>
<dbReference type="GO" id="GO:0019806">
    <property type="term" value="F:bromide peroxidase activity"/>
    <property type="evidence" value="ECO:0007669"/>
    <property type="project" value="UniProtKB-EC"/>
</dbReference>
<dbReference type="Proteomes" id="UP000414233">
    <property type="component" value="Unassembled WGS sequence"/>
</dbReference>
<dbReference type="InterPro" id="IPR029058">
    <property type="entry name" value="AB_hydrolase_fold"/>
</dbReference>